<dbReference type="RefSeq" id="WP_077855536.1">
    <property type="nucleotide sequence ID" value="NZ_JABTDW010000001.1"/>
</dbReference>
<protein>
    <submittedName>
        <fullName evidence="5">Phage protein gp47/JayE</fullName>
    </submittedName>
</protein>
<dbReference type="Pfam" id="PF26078">
    <property type="entry name" value="Baseplate_J_M"/>
    <property type="match status" value="1"/>
</dbReference>
<reference evidence="5" key="1">
    <citation type="submission" date="2020-06" db="EMBL/GenBank/DDBJ databases">
        <title>Genomic insights into acetone-butanol-ethanol (ABE) fermentation by sequencing solventogenic clostridia strains.</title>
        <authorList>
            <person name="Brown S."/>
        </authorList>
    </citation>
    <scope>NUCLEOTIDE SEQUENCE</scope>
    <source>
        <strain evidence="5">DJ123</strain>
    </source>
</reference>
<gene>
    <name evidence="5" type="ORF">BCD95_004082</name>
</gene>
<proteinExistence type="inferred from homology"/>
<dbReference type="InterPro" id="IPR058531">
    <property type="entry name" value="Baseplate_J_M"/>
</dbReference>
<dbReference type="EMBL" id="JABTDW010000001">
    <property type="protein sequence ID" value="NSB15823.1"/>
    <property type="molecule type" value="Genomic_DNA"/>
</dbReference>
<dbReference type="Pfam" id="PF04865">
    <property type="entry name" value="Baseplate_J"/>
    <property type="match status" value="1"/>
</dbReference>
<evidence type="ECO:0000313" key="5">
    <source>
        <dbReference type="EMBL" id="NSB15823.1"/>
    </source>
</evidence>
<accession>A0AAE5H816</accession>
<organism evidence="5 6">
    <name type="scientific">Clostridium beijerinckii</name>
    <name type="common">Clostridium MP</name>
    <dbReference type="NCBI Taxonomy" id="1520"/>
    <lineage>
        <taxon>Bacteria</taxon>
        <taxon>Bacillati</taxon>
        <taxon>Bacillota</taxon>
        <taxon>Clostridia</taxon>
        <taxon>Eubacteriales</taxon>
        <taxon>Clostridiaceae</taxon>
        <taxon>Clostridium</taxon>
    </lineage>
</organism>
<evidence type="ECO:0000259" key="2">
    <source>
        <dbReference type="Pfam" id="PF04865"/>
    </source>
</evidence>
<comment type="similarity">
    <text evidence="1">Belongs to the Mu gp47/PBSX XkdT family.</text>
</comment>
<feature type="domain" description="Baseplate J-like C-terminal" evidence="4">
    <location>
        <begin position="265"/>
        <end position="349"/>
    </location>
</feature>
<evidence type="ECO:0000259" key="3">
    <source>
        <dbReference type="Pfam" id="PF26078"/>
    </source>
</evidence>
<dbReference type="InterPro" id="IPR052399">
    <property type="entry name" value="Phage_Baseplate_Assmbl_Protein"/>
</dbReference>
<name>A0AAE5H816_CLOBE</name>
<evidence type="ECO:0000259" key="4">
    <source>
        <dbReference type="Pfam" id="PF26079"/>
    </source>
</evidence>
<dbReference type="Pfam" id="PF26079">
    <property type="entry name" value="Baseplate_J_C"/>
    <property type="match status" value="1"/>
</dbReference>
<dbReference type="InterPro" id="IPR006949">
    <property type="entry name" value="Barrel_Baseplate_J-like"/>
</dbReference>
<sequence>MAFYKSAEDYYKEMTSTITDVDTSEHSLIYAALMPACYELSYQSLMLDEVTKRVFAKSALENGYYDDLKNRCLEMGIEQKLATIATGTVKVIGKINSKLPSGALVSTTLGITYSTQSDVIINSEGVGYTGIIASDKGSKYNADVGVVSLLPVKYEGIYGVTNEEKIDNGYDIETPEALYNRYLLKIQTPATSGNKYHYEQWALEVTGVGFAKCIPGAGNVKVIIANSNKRAANDELIKEVYSHINEVRPILAGTLTVVTVKEITINITANVEIDSSVILGDVQNIFASAAKEYLSNKVYTTKKVSLAKLGGILVDIDGVVDYAELKINNGTSNITLGDEEIAVIGSVSLGVI</sequence>
<dbReference type="Proteomes" id="UP000822184">
    <property type="component" value="Unassembled WGS sequence"/>
</dbReference>
<feature type="domain" description="Baseplate J-like central" evidence="3">
    <location>
        <begin position="190"/>
        <end position="258"/>
    </location>
</feature>
<evidence type="ECO:0000256" key="1">
    <source>
        <dbReference type="ARBA" id="ARBA00038087"/>
    </source>
</evidence>
<feature type="domain" description="Baseplate protein J-like barrel" evidence="2">
    <location>
        <begin position="88"/>
        <end position="169"/>
    </location>
</feature>
<dbReference type="AlphaFoldDB" id="A0AAE5H816"/>
<dbReference type="PANTHER" id="PTHR37829:SF3">
    <property type="entry name" value="PROTEIN JAYE-RELATED"/>
    <property type="match status" value="1"/>
</dbReference>
<evidence type="ECO:0000313" key="6">
    <source>
        <dbReference type="Proteomes" id="UP000822184"/>
    </source>
</evidence>
<dbReference type="InterPro" id="IPR058530">
    <property type="entry name" value="Baseplate_J-like_C"/>
</dbReference>
<comment type="caution">
    <text evidence="5">The sequence shown here is derived from an EMBL/GenBank/DDBJ whole genome shotgun (WGS) entry which is preliminary data.</text>
</comment>
<dbReference type="PANTHER" id="PTHR37829">
    <property type="entry name" value="PHAGE-LIKE ELEMENT PBSX PROTEIN XKDT"/>
    <property type="match status" value="1"/>
</dbReference>